<organism evidence="3 4">
    <name type="scientific">Cryobacterium fucosi</name>
    <dbReference type="NCBI Taxonomy" id="1259157"/>
    <lineage>
        <taxon>Bacteria</taxon>
        <taxon>Bacillati</taxon>
        <taxon>Actinomycetota</taxon>
        <taxon>Actinomycetes</taxon>
        <taxon>Micrococcales</taxon>
        <taxon>Microbacteriaceae</taxon>
        <taxon>Cryobacterium</taxon>
    </lineage>
</organism>
<dbReference type="InterPro" id="IPR018720">
    <property type="entry name" value="DUF2249"/>
</dbReference>
<name>A0A4R9B0Y9_9MICO</name>
<feature type="region of interest" description="Disordered" evidence="1">
    <location>
        <begin position="1"/>
        <end position="25"/>
    </location>
</feature>
<gene>
    <name evidence="3" type="ORF">E3T48_13835</name>
</gene>
<comment type="caution">
    <text evidence="3">The sequence shown here is derived from an EMBL/GenBank/DDBJ whole genome shotgun (WGS) entry which is preliminary data.</text>
</comment>
<accession>A0A4R9B0Y9</accession>
<dbReference type="Pfam" id="PF10006">
    <property type="entry name" value="DUF2249"/>
    <property type="match status" value="1"/>
</dbReference>
<evidence type="ECO:0000256" key="1">
    <source>
        <dbReference type="SAM" id="MobiDB-lite"/>
    </source>
</evidence>
<protein>
    <submittedName>
        <fullName evidence="3">DUF2249 domain-containing protein</fullName>
    </submittedName>
</protein>
<dbReference type="RefSeq" id="WP_134524620.1">
    <property type="nucleotide sequence ID" value="NZ_SOHH01000095.1"/>
</dbReference>
<evidence type="ECO:0000313" key="3">
    <source>
        <dbReference type="EMBL" id="TFD73948.1"/>
    </source>
</evidence>
<feature type="domain" description="DUF2249" evidence="2">
    <location>
        <begin position="39"/>
        <end position="108"/>
    </location>
</feature>
<sequence length="110" mass="11839">MTAEPITLSDLRPGHPEAADAATPEHNCQCGHDDAETIVLDGRTIPHAVRHAAIFGALEAIQLGFALDLIAPHDPLPLIAQLEKARPGAFAVSYVERGPEAWQVRFTRVS</sequence>
<dbReference type="AlphaFoldDB" id="A0A4R9B0Y9"/>
<dbReference type="Proteomes" id="UP000298313">
    <property type="component" value="Unassembled WGS sequence"/>
</dbReference>
<evidence type="ECO:0000259" key="2">
    <source>
        <dbReference type="Pfam" id="PF10006"/>
    </source>
</evidence>
<keyword evidence="4" id="KW-1185">Reference proteome</keyword>
<evidence type="ECO:0000313" key="4">
    <source>
        <dbReference type="Proteomes" id="UP000298313"/>
    </source>
</evidence>
<dbReference type="EMBL" id="SOHH01000095">
    <property type="protein sequence ID" value="TFD73948.1"/>
    <property type="molecule type" value="Genomic_DNA"/>
</dbReference>
<dbReference type="OrthoDB" id="8451629at2"/>
<proteinExistence type="predicted"/>
<reference evidence="3 4" key="1">
    <citation type="submission" date="2019-03" db="EMBL/GenBank/DDBJ databases">
        <title>Genomics of glacier-inhabiting Cryobacterium strains.</title>
        <authorList>
            <person name="Liu Q."/>
            <person name="Xin Y.-H."/>
        </authorList>
    </citation>
    <scope>NUCLEOTIDE SEQUENCE [LARGE SCALE GENOMIC DNA]</scope>
    <source>
        <strain evidence="3 4">Hh4</strain>
    </source>
</reference>